<dbReference type="Proteomes" id="UP001164746">
    <property type="component" value="Chromosome 5"/>
</dbReference>
<dbReference type="InterPro" id="IPR005135">
    <property type="entry name" value="Endo/exonuclease/phosphatase"/>
</dbReference>
<dbReference type="Gene3D" id="3.60.10.10">
    <property type="entry name" value="Endonuclease/exonuclease/phosphatase"/>
    <property type="match status" value="1"/>
</dbReference>
<dbReference type="SUPFAM" id="SSF56219">
    <property type="entry name" value="DNase I-like"/>
    <property type="match status" value="1"/>
</dbReference>
<dbReference type="EMBL" id="CP111016">
    <property type="protein sequence ID" value="WAR06676.1"/>
    <property type="molecule type" value="Genomic_DNA"/>
</dbReference>
<dbReference type="SMART" id="SM00476">
    <property type="entry name" value="DNaseIc"/>
    <property type="match status" value="1"/>
</dbReference>
<organism evidence="5 6">
    <name type="scientific">Mya arenaria</name>
    <name type="common">Soft-shell clam</name>
    <dbReference type="NCBI Taxonomy" id="6604"/>
    <lineage>
        <taxon>Eukaryota</taxon>
        <taxon>Metazoa</taxon>
        <taxon>Spiralia</taxon>
        <taxon>Lophotrochozoa</taxon>
        <taxon>Mollusca</taxon>
        <taxon>Bivalvia</taxon>
        <taxon>Autobranchia</taxon>
        <taxon>Heteroconchia</taxon>
        <taxon>Euheterodonta</taxon>
        <taxon>Imparidentia</taxon>
        <taxon>Neoheterodontei</taxon>
        <taxon>Myida</taxon>
        <taxon>Myoidea</taxon>
        <taxon>Myidae</taxon>
        <taxon>Mya</taxon>
    </lineage>
</organism>
<protein>
    <submittedName>
        <fullName evidence="5">DNAS1-like protein</fullName>
    </submittedName>
</protein>
<gene>
    <name evidence="5" type="ORF">MAR_022045</name>
</gene>
<dbReference type="PANTHER" id="PTHR11371:SF33">
    <property type="entry name" value="ENDONUCLEASE_EXONUCLEASE_PHOSPHATASE DOMAIN-CONTAINING PROTEIN"/>
    <property type="match status" value="1"/>
</dbReference>
<dbReference type="InterPro" id="IPR016202">
    <property type="entry name" value="DNase_I"/>
</dbReference>
<dbReference type="Pfam" id="PF03372">
    <property type="entry name" value="Exo_endo_phos"/>
    <property type="match status" value="1"/>
</dbReference>
<sequence length="278" mass="31147">MVANHIQPSAAREEMDNLTKVYTALLRHWHLEDVIIGGDFNADCNYLRLSDWKNISLKSDSRFTWLIDDDIDTTVSQSSCSYDRFVIAGSLMADSVVPGSVHAFRFDEEMHFNKTMALAVSDHYPIELQLEGSPHVQTQQGLRTSISFTIVDSHQVSNVNDVRSIYHTPSCASSVFTTKLQMEASHMDFVTAHTTVSDDKYIMSNLMAFRSSCPGTVSAELLSMTDGYLKSAFITHAPPDVYGLIYSVRKEIFDILIKCSLQPPYTCELTISKQLSGH</sequence>
<dbReference type="PRINTS" id="PR00130">
    <property type="entry name" value="DNASEI"/>
</dbReference>
<keyword evidence="3" id="KW-0378">Hydrolase</keyword>
<keyword evidence="2" id="KW-0540">Nuclease</keyword>
<reference evidence="5" key="1">
    <citation type="submission" date="2022-11" db="EMBL/GenBank/DDBJ databases">
        <title>Centuries of genome instability and evolution in soft-shell clam transmissible cancer (bioRxiv).</title>
        <authorList>
            <person name="Hart S.F.M."/>
            <person name="Yonemitsu M.A."/>
            <person name="Giersch R.M."/>
            <person name="Beal B.F."/>
            <person name="Arriagada G."/>
            <person name="Davis B.W."/>
            <person name="Ostrander E.A."/>
            <person name="Goff S.P."/>
            <person name="Metzger M.J."/>
        </authorList>
    </citation>
    <scope>NUCLEOTIDE SEQUENCE</scope>
    <source>
        <strain evidence="5">MELC-2E11</strain>
        <tissue evidence="5">Siphon/mantle</tissue>
    </source>
</reference>
<evidence type="ECO:0000259" key="4">
    <source>
        <dbReference type="Pfam" id="PF03372"/>
    </source>
</evidence>
<feature type="domain" description="Endonuclease/exonuclease/phosphatase" evidence="4">
    <location>
        <begin position="11"/>
        <end position="123"/>
    </location>
</feature>
<dbReference type="PANTHER" id="PTHR11371">
    <property type="entry name" value="DEOXYRIBONUCLEASE"/>
    <property type="match status" value="1"/>
</dbReference>
<comment type="similarity">
    <text evidence="1">Belongs to the DNase I family.</text>
</comment>
<accession>A0ABY7ED79</accession>
<name>A0ABY7ED79_MYAAR</name>
<keyword evidence="6" id="KW-1185">Reference proteome</keyword>
<evidence type="ECO:0000256" key="2">
    <source>
        <dbReference type="ARBA" id="ARBA00022722"/>
    </source>
</evidence>
<proteinExistence type="inferred from homology"/>
<evidence type="ECO:0000256" key="1">
    <source>
        <dbReference type="ARBA" id="ARBA00007359"/>
    </source>
</evidence>
<evidence type="ECO:0000313" key="5">
    <source>
        <dbReference type="EMBL" id="WAR06676.1"/>
    </source>
</evidence>
<evidence type="ECO:0000313" key="6">
    <source>
        <dbReference type="Proteomes" id="UP001164746"/>
    </source>
</evidence>
<dbReference type="InterPro" id="IPR036691">
    <property type="entry name" value="Endo/exonu/phosph_ase_sf"/>
</dbReference>
<evidence type="ECO:0000256" key="3">
    <source>
        <dbReference type="ARBA" id="ARBA00022801"/>
    </source>
</evidence>